<dbReference type="AlphaFoldDB" id="A0A1X7KDG5"/>
<gene>
    <name evidence="1" type="ORF">SAMN06295960_2359</name>
</gene>
<reference evidence="1 2" key="1">
    <citation type="submission" date="2017-04" db="EMBL/GenBank/DDBJ databases">
        <authorList>
            <person name="Afonso C.L."/>
            <person name="Miller P.J."/>
            <person name="Scott M.A."/>
            <person name="Spackman E."/>
            <person name="Goraichik I."/>
            <person name="Dimitrov K.M."/>
            <person name="Suarez D.L."/>
            <person name="Swayne D.E."/>
        </authorList>
    </citation>
    <scope>NUCLEOTIDE SEQUENCE [LARGE SCALE GENOMIC DNA]</scope>
    <source>
        <strain evidence="1 2">11</strain>
    </source>
</reference>
<accession>A0A1X7KDG5</accession>
<dbReference type="STRING" id="1852522.SAMN06295960_2359"/>
<dbReference type="Gene3D" id="3.40.50.300">
    <property type="entry name" value="P-loop containing nucleotide triphosphate hydrolases"/>
    <property type="match status" value="1"/>
</dbReference>
<dbReference type="EMBL" id="FXAZ01000002">
    <property type="protein sequence ID" value="SMG39107.1"/>
    <property type="molecule type" value="Genomic_DNA"/>
</dbReference>
<protein>
    <submittedName>
        <fullName evidence="1">AAA domain-containing protein</fullName>
    </submittedName>
</protein>
<dbReference type="Pfam" id="PF13671">
    <property type="entry name" value="AAA_33"/>
    <property type="match status" value="1"/>
</dbReference>
<evidence type="ECO:0000313" key="1">
    <source>
        <dbReference type="EMBL" id="SMG39107.1"/>
    </source>
</evidence>
<keyword evidence="2" id="KW-1185">Reference proteome</keyword>
<dbReference type="InterPro" id="IPR027417">
    <property type="entry name" value="P-loop_NTPase"/>
</dbReference>
<name>A0A1X7KDG5_9BACL</name>
<dbReference type="RefSeq" id="WP_085494532.1">
    <property type="nucleotide sequence ID" value="NZ_FXAZ01000002.1"/>
</dbReference>
<dbReference type="OrthoDB" id="9799092at2"/>
<sequence>MIIWINGAFGSGKTSTAFELHRRLPQSHVFDPEEAGFYIRDNVPKEIAKSDFQDYPMWREINYHMLYHLSQEYEGAVIVPMTIVDPLYFEEIVGRLRTQQVPVHHFTIWAEKETLQKRLQKRGEGKGSWPEQQIERCLTGLSHECFETRIPSDQMSIEQQVEWIAVKLALELEPDERSLLKKLHQ</sequence>
<dbReference type="Proteomes" id="UP000193834">
    <property type="component" value="Unassembled WGS sequence"/>
</dbReference>
<dbReference type="SUPFAM" id="SSF52540">
    <property type="entry name" value="P-loop containing nucleoside triphosphate hydrolases"/>
    <property type="match status" value="1"/>
</dbReference>
<organism evidence="1 2">
    <name type="scientific">Paenibacillus aquistagni</name>
    <dbReference type="NCBI Taxonomy" id="1852522"/>
    <lineage>
        <taxon>Bacteria</taxon>
        <taxon>Bacillati</taxon>
        <taxon>Bacillota</taxon>
        <taxon>Bacilli</taxon>
        <taxon>Bacillales</taxon>
        <taxon>Paenibacillaceae</taxon>
        <taxon>Paenibacillus</taxon>
    </lineage>
</organism>
<evidence type="ECO:0000313" key="2">
    <source>
        <dbReference type="Proteomes" id="UP000193834"/>
    </source>
</evidence>
<proteinExistence type="predicted"/>